<dbReference type="AlphaFoldDB" id="A0A6G9AWR7"/>
<dbReference type="KEGG" id="spib:G8759_31140"/>
<evidence type="ECO:0000313" key="1">
    <source>
        <dbReference type="EMBL" id="QIP16779.1"/>
    </source>
</evidence>
<dbReference type="EMBL" id="CP050063">
    <property type="protein sequence ID" value="QIP16779.1"/>
    <property type="molecule type" value="Genomic_DNA"/>
</dbReference>
<sequence>MNVCKMIPHPLLRPTPGIASPLECRWVQLTYCEIEYIVGLLSGSLQDLTSGKLKPRNHFPLTSLECLTLIETLSEQLPALEPKPCCTTLLVRLADMQLYQFNQYRFWVENDYAETLERLVKQPEHWLSQQVTAQITWNYALLTRIKKKLSSPIGQWTPP</sequence>
<accession>A0A6G9AWR7</accession>
<proteinExistence type="predicted"/>
<reference evidence="1 2" key="1">
    <citation type="submission" date="2020-03" db="EMBL/GenBank/DDBJ databases">
        <authorList>
            <person name="Kim M.K."/>
        </authorList>
    </citation>
    <scope>NUCLEOTIDE SEQUENCE [LARGE SCALE GENOMIC DNA]</scope>
    <source>
        <strain evidence="1 2">BT328</strain>
    </source>
</reference>
<organism evidence="1 2">
    <name type="scientific">Spirosoma aureum</name>
    <dbReference type="NCBI Taxonomy" id="2692134"/>
    <lineage>
        <taxon>Bacteria</taxon>
        <taxon>Pseudomonadati</taxon>
        <taxon>Bacteroidota</taxon>
        <taxon>Cytophagia</taxon>
        <taxon>Cytophagales</taxon>
        <taxon>Cytophagaceae</taxon>
        <taxon>Spirosoma</taxon>
    </lineage>
</organism>
<gene>
    <name evidence="1" type="ORF">G8759_31140</name>
</gene>
<protein>
    <submittedName>
        <fullName evidence="1">Uncharacterized protein</fullName>
    </submittedName>
</protein>
<name>A0A6G9AWR7_9BACT</name>
<evidence type="ECO:0000313" key="2">
    <source>
        <dbReference type="Proteomes" id="UP000501802"/>
    </source>
</evidence>
<dbReference type="Proteomes" id="UP000501802">
    <property type="component" value="Chromosome"/>
</dbReference>
<keyword evidence="2" id="KW-1185">Reference proteome</keyword>
<dbReference type="RefSeq" id="WP_167216989.1">
    <property type="nucleotide sequence ID" value="NZ_CP050063.1"/>
</dbReference>